<protein>
    <submittedName>
        <fullName evidence="1">Uncharacterized protein</fullName>
    </submittedName>
</protein>
<sequence length="77" mass="8474">QYRPHRSLSIHRLITGSALNIGHSVALRLARDRFDIAQNDVSSKCDQLSAVATEIQEIGRRTALVQGTAEELGGWMS</sequence>
<proteinExistence type="predicted"/>
<comment type="caution">
    <text evidence="1">The sequence shown here is derived from an EMBL/GenBank/DDBJ whole genome shotgun (WGS) entry which is preliminary data.</text>
</comment>
<dbReference type="InterPro" id="IPR036291">
    <property type="entry name" value="NAD(P)-bd_dom_sf"/>
</dbReference>
<reference evidence="1" key="1">
    <citation type="submission" date="2019-10" db="EMBL/GenBank/DDBJ databases">
        <authorList>
            <consortium name="DOE Joint Genome Institute"/>
            <person name="Kuo A."/>
            <person name="Miyauchi S."/>
            <person name="Kiss E."/>
            <person name="Drula E."/>
            <person name="Kohler A."/>
            <person name="Sanchez-Garcia M."/>
            <person name="Andreopoulos B."/>
            <person name="Barry K.W."/>
            <person name="Bonito G."/>
            <person name="Buee M."/>
            <person name="Carver A."/>
            <person name="Chen C."/>
            <person name="Cichocki N."/>
            <person name="Clum A."/>
            <person name="Culley D."/>
            <person name="Crous P.W."/>
            <person name="Fauchery L."/>
            <person name="Girlanda M."/>
            <person name="Hayes R."/>
            <person name="Keri Z."/>
            <person name="LaButti K."/>
            <person name="Lipzen A."/>
            <person name="Lombard V."/>
            <person name="Magnuson J."/>
            <person name="Maillard F."/>
            <person name="Morin E."/>
            <person name="Murat C."/>
            <person name="Nolan M."/>
            <person name="Ohm R."/>
            <person name="Pangilinan J."/>
            <person name="Pereira M."/>
            <person name="Perotto S."/>
            <person name="Peter M."/>
            <person name="Riley R."/>
            <person name="Sitrit Y."/>
            <person name="Stielow B."/>
            <person name="Szollosi G."/>
            <person name="Zifcakova L."/>
            <person name="Stursova M."/>
            <person name="Spatafora J.W."/>
            <person name="Tedersoo L."/>
            <person name="Vaario L.-M."/>
            <person name="Yamada A."/>
            <person name="Yan M."/>
            <person name="Wang P."/>
            <person name="Xu J."/>
            <person name="Bruns T."/>
            <person name="Baldrian P."/>
            <person name="Vilgalys R."/>
            <person name="Henrissat B."/>
            <person name="Grigoriev I.V."/>
            <person name="Hibbett D."/>
            <person name="Nagy L.G."/>
            <person name="Martin F.M."/>
        </authorList>
    </citation>
    <scope>NUCLEOTIDE SEQUENCE</scope>
    <source>
        <strain evidence="1">BED1</strain>
    </source>
</reference>
<organism evidence="1 2">
    <name type="scientific">Boletus edulis BED1</name>
    <dbReference type="NCBI Taxonomy" id="1328754"/>
    <lineage>
        <taxon>Eukaryota</taxon>
        <taxon>Fungi</taxon>
        <taxon>Dikarya</taxon>
        <taxon>Basidiomycota</taxon>
        <taxon>Agaricomycotina</taxon>
        <taxon>Agaricomycetes</taxon>
        <taxon>Agaricomycetidae</taxon>
        <taxon>Boletales</taxon>
        <taxon>Boletineae</taxon>
        <taxon>Boletaceae</taxon>
        <taxon>Boletoideae</taxon>
        <taxon>Boletus</taxon>
    </lineage>
</organism>
<gene>
    <name evidence="1" type="ORF">L210DRAFT_3533361</name>
</gene>
<name>A0AAD4GHG2_BOLED</name>
<dbReference type="AlphaFoldDB" id="A0AAD4GHG2"/>
<accession>A0AAD4GHG2</accession>
<dbReference type="SUPFAM" id="SSF51735">
    <property type="entry name" value="NAD(P)-binding Rossmann-fold domains"/>
    <property type="match status" value="1"/>
</dbReference>
<evidence type="ECO:0000313" key="1">
    <source>
        <dbReference type="EMBL" id="KAF8443986.1"/>
    </source>
</evidence>
<dbReference type="Gene3D" id="3.40.50.720">
    <property type="entry name" value="NAD(P)-binding Rossmann-like Domain"/>
    <property type="match status" value="1"/>
</dbReference>
<reference evidence="1" key="2">
    <citation type="journal article" date="2020" name="Nat. Commun.">
        <title>Large-scale genome sequencing of mycorrhizal fungi provides insights into the early evolution of symbiotic traits.</title>
        <authorList>
            <person name="Miyauchi S."/>
            <person name="Kiss E."/>
            <person name="Kuo A."/>
            <person name="Drula E."/>
            <person name="Kohler A."/>
            <person name="Sanchez-Garcia M."/>
            <person name="Morin E."/>
            <person name="Andreopoulos B."/>
            <person name="Barry K.W."/>
            <person name="Bonito G."/>
            <person name="Buee M."/>
            <person name="Carver A."/>
            <person name="Chen C."/>
            <person name="Cichocki N."/>
            <person name="Clum A."/>
            <person name="Culley D."/>
            <person name="Crous P.W."/>
            <person name="Fauchery L."/>
            <person name="Girlanda M."/>
            <person name="Hayes R.D."/>
            <person name="Keri Z."/>
            <person name="LaButti K."/>
            <person name="Lipzen A."/>
            <person name="Lombard V."/>
            <person name="Magnuson J."/>
            <person name="Maillard F."/>
            <person name="Murat C."/>
            <person name="Nolan M."/>
            <person name="Ohm R.A."/>
            <person name="Pangilinan J."/>
            <person name="Pereira M.F."/>
            <person name="Perotto S."/>
            <person name="Peter M."/>
            <person name="Pfister S."/>
            <person name="Riley R."/>
            <person name="Sitrit Y."/>
            <person name="Stielow J.B."/>
            <person name="Szollosi G."/>
            <person name="Zifcakova L."/>
            <person name="Stursova M."/>
            <person name="Spatafora J.W."/>
            <person name="Tedersoo L."/>
            <person name="Vaario L.M."/>
            <person name="Yamada A."/>
            <person name="Yan M."/>
            <person name="Wang P."/>
            <person name="Xu J."/>
            <person name="Bruns T."/>
            <person name="Baldrian P."/>
            <person name="Vilgalys R."/>
            <person name="Dunand C."/>
            <person name="Henrissat B."/>
            <person name="Grigoriev I.V."/>
            <person name="Hibbett D."/>
            <person name="Nagy L.G."/>
            <person name="Martin F.M."/>
        </authorList>
    </citation>
    <scope>NUCLEOTIDE SEQUENCE</scope>
    <source>
        <strain evidence="1">BED1</strain>
    </source>
</reference>
<feature type="non-terminal residue" evidence="1">
    <location>
        <position position="77"/>
    </location>
</feature>
<dbReference type="EMBL" id="WHUW01000007">
    <property type="protein sequence ID" value="KAF8443986.1"/>
    <property type="molecule type" value="Genomic_DNA"/>
</dbReference>
<keyword evidence="2" id="KW-1185">Reference proteome</keyword>
<evidence type="ECO:0000313" key="2">
    <source>
        <dbReference type="Proteomes" id="UP001194468"/>
    </source>
</evidence>
<dbReference type="Proteomes" id="UP001194468">
    <property type="component" value="Unassembled WGS sequence"/>
</dbReference>